<dbReference type="GO" id="GO:0031593">
    <property type="term" value="F:polyubiquitin modification-dependent protein binding"/>
    <property type="evidence" value="ECO:0007669"/>
    <property type="project" value="TreeGrafter"/>
</dbReference>
<dbReference type="PANTHER" id="PTHR21220:SF0">
    <property type="entry name" value="DNA-DEPENDENT METALLOPROTEASE SPRTN"/>
    <property type="match status" value="1"/>
</dbReference>
<keyword evidence="3" id="KW-0645">Protease</keyword>
<evidence type="ECO:0000313" key="8">
    <source>
        <dbReference type="Proteomes" id="UP000421408"/>
    </source>
</evidence>
<dbReference type="EMBL" id="VZCC01000103">
    <property type="protein sequence ID" value="MQN84931.1"/>
    <property type="molecule type" value="Genomic_DNA"/>
</dbReference>
<evidence type="ECO:0000313" key="5">
    <source>
        <dbReference type="EMBL" id="RHL36416.1"/>
    </source>
</evidence>
<dbReference type="InterPro" id="IPR044245">
    <property type="entry name" value="Spartan"/>
</dbReference>
<proteinExistence type="predicted"/>
<dbReference type="Proteomes" id="UP000421408">
    <property type="component" value="Unassembled WGS sequence"/>
</dbReference>
<dbReference type="Pfam" id="PF10263">
    <property type="entry name" value="SprT-like"/>
    <property type="match status" value="1"/>
</dbReference>
<evidence type="ECO:0000313" key="2">
    <source>
        <dbReference type="EMBL" id="MBV3408765.1"/>
    </source>
</evidence>
<dbReference type="EMBL" id="QRVA01000001">
    <property type="protein sequence ID" value="RGS19774.1"/>
    <property type="molecule type" value="Genomic_DNA"/>
</dbReference>
<evidence type="ECO:0000313" key="9">
    <source>
        <dbReference type="Proteomes" id="UP001196316"/>
    </source>
</evidence>
<comment type="caution">
    <text evidence="2">The sequence shown here is derived from an EMBL/GenBank/DDBJ whole genome shotgun (WGS) entry which is preliminary data.</text>
</comment>
<evidence type="ECO:0000259" key="1">
    <source>
        <dbReference type="Pfam" id="PF10263"/>
    </source>
</evidence>
<dbReference type="AlphaFoldDB" id="A0A3E5EAT2"/>
<reference evidence="2" key="3">
    <citation type="submission" date="2021-06" db="EMBL/GenBank/DDBJ databases">
        <title>Collection of gut derived symbiotic bacterial strains cultured from healthy donors.</title>
        <authorList>
            <person name="Lin H."/>
            <person name="Littmann E."/>
            <person name="Pamer E.G."/>
        </authorList>
    </citation>
    <scope>NUCLEOTIDE SEQUENCE</scope>
    <source>
        <strain evidence="2">MSK.21.60</strain>
    </source>
</reference>
<dbReference type="GO" id="GO:0003697">
    <property type="term" value="F:single-stranded DNA binding"/>
    <property type="evidence" value="ECO:0007669"/>
    <property type="project" value="InterPro"/>
</dbReference>
<dbReference type="Proteomes" id="UP001196316">
    <property type="component" value="Unassembled WGS sequence"/>
</dbReference>
<evidence type="ECO:0000313" key="6">
    <source>
        <dbReference type="Proteomes" id="UP000283672"/>
    </source>
</evidence>
<dbReference type="PANTHER" id="PTHR21220">
    <property type="entry name" value="DNA-DEPENDENT METALLOPROTEASE SPRTN"/>
    <property type="match status" value="1"/>
</dbReference>
<dbReference type="InterPro" id="IPR006640">
    <property type="entry name" value="SprT-like_domain"/>
</dbReference>
<dbReference type="EMBL" id="QROP01000026">
    <property type="protein sequence ID" value="RHL36416.1"/>
    <property type="molecule type" value="Genomic_DNA"/>
</dbReference>
<evidence type="ECO:0000313" key="4">
    <source>
        <dbReference type="EMBL" id="RGS19774.1"/>
    </source>
</evidence>
<name>A0A3E5EAT2_9BACT</name>
<reference evidence="8" key="2">
    <citation type="submission" date="2019-09" db="EMBL/GenBank/DDBJ databases">
        <title>Distinct polysaccharide growth profiles of human intestinal Prevotella copri isolates.</title>
        <authorList>
            <person name="Fehlner-Peach H."/>
            <person name="Magnabosco C."/>
            <person name="Raghavan V."/>
            <person name="Scher J.U."/>
            <person name="Tett A."/>
            <person name="Cox L.M."/>
            <person name="Gottsegen C."/>
            <person name="Watters A."/>
            <person name="Wiltshire- Gordon J.D."/>
            <person name="Segata N."/>
            <person name="Bonneau R."/>
            <person name="Littman D.R."/>
        </authorList>
    </citation>
    <scope>NUCLEOTIDE SEQUENCE [LARGE SCALE GENOMIC DNA]</scope>
    <source>
        <strain evidence="8">iAA108</strain>
    </source>
</reference>
<organism evidence="2 9">
    <name type="scientific">Segatella copri</name>
    <dbReference type="NCBI Taxonomy" id="165179"/>
    <lineage>
        <taxon>Bacteria</taxon>
        <taxon>Pseudomonadati</taxon>
        <taxon>Bacteroidota</taxon>
        <taxon>Bacteroidia</taxon>
        <taxon>Bacteroidales</taxon>
        <taxon>Prevotellaceae</taxon>
        <taxon>Segatella</taxon>
    </lineage>
</organism>
<keyword evidence="3" id="KW-0482">Metalloprotease</keyword>
<dbReference type="Proteomes" id="UP000283672">
    <property type="component" value="Unassembled WGS sequence"/>
</dbReference>
<dbReference type="GO" id="GO:0004222">
    <property type="term" value="F:metalloendopeptidase activity"/>
    <property type="evidence" value="ECO:0007669"/>
    <property type="project" value="InterPro"/>
</dbReference>
<dbReference type="GO" id="GO:0006974">
    <property type="term" value="P:DNA damage response"/>
    <property type="evidence" value="ECO:0007669"/>
    <property type="project" value="InterPro"/>
</dbReference>
<accession>A0A3E5EAT2</accession>
<dbReference type="Proteomes" id="UP000283872">
    <property type="component" value="Unassembled WGS sequence"/>
</dbReference>
<evidence type="ECO:0000313" key="3">
    <source>
        <dbReference type="EMBL" id="MQN84931.1"/>
    </source>
</evidence>
<reference evidence="6 7" key="1">
    <citation type="submission" date="2018-08" db="EMBL/GenBank/DDBJ databases">
        <title>A genome reference for cultivated species of the human gut microbiota.</title>
        <authorList>
            <person name="Zou Y."/>
            <person name="Xue W."/>
            <person name="Luo G."/>
        </authorList>
    </citation>
    <scope>NUCLEOTIDE SEQUENCE [LARGE SCALE GENOMIC DNA]</scope>
    <source>
        <strain evidence="4 7">AF24-12</strain>
        <strain evidence="5 6">AF38-11</strain>
    </source>
</reference>
<feature type="domain" description="SprT-like" evidence="1">
    <location>
        <begin position="9"/>
        <end position="111"/>
    </location>
</feature>
<dbReference type="RefSeq" id="WP_117586240.1">
    <property type="nucleotide sequence ID" value="NZ_JAHOEK010000026.1"/>
</dbReference>
<keyword evidence="3" id="KW-0378">Hydrolase</keyword>
<protein>
    <submittedName>
        <fullName evidence="4">SprT domain-containing protein</fullName>
    </submittedName>
    <submittedName>
        <fullName evidence="3">SprT family zinc-dependent metalloprotease</fullName>
    </submittedName>
    <submittedName>
        <fullName evidence="2">SprT-like domain-containing protein</fullName>
    </submittedName>
</protein>
<sequence length="221" mass="26068">MIVTIEWMEEWFRRFDQEYFGGKLPVPELGLTHAKTRLGQLAYKRASRWGRTKLYDFKLSMSTYYDMTDKQAKSVLLHEMIHYIIGYTGLKDTSAHGVVFKGLMDKLNSQYGWDIRVSTSTKGWKVSETVKSRKEKKGPQIYLMLAIEMNDGRHYLSRVNPSFARRIENQLKTVREVVSHQWYTTMENYFEDYPQVRSLRGRRISKADFGKLLNVLTPFQL</sequence>
<gene>
    <name evidence="5" type="ORF">DW026_10235</name>
    <name evidence="4" type="ORF">DWY11_00700</name>
    <name evidence="3" type="ORF">F7D74_13320</name>
    <name evidence="2" type="ORF">KSW80_10200</name>
</gene>
<reference evidence="3" key="4">
    <citation type="submission" date="2022-12" db="EMBL/GenBank/DDBJ databases">
        <title>Distinct polysaccharide growth profiles of human intestinal Prevotella copri isolates.</title>
        <authorList>
            <person name="Fehlner-Peach H."/>
            <person name="Magnabosco C."/>
            <person name="Raghavan V."/>
            <person name="Scher J.U."/>
            <person name="Tett A."/>
            <person name="Cox L.M."/>
            <person name="Gottsegen C."/>
            <person name="Watters A."/>
            <person name="Wiltshire- Gordon J.D."/>
            <person name="Segata N."/>
            <person name="Bonneau R."/>
            <person name="Littman D.R."/>
        </authorList>
    </citation>
    <scope>NUCLEOTIDE SEQUENCE</scope>
    <source>
        <strain evidence="3">IAA108</strain>
    </source>
</reference>
<dbReference type="EMBL" id="JAHOEP010000027">
    <property type="protein sequence ID" value="MBV3408765.1"/>
    <property type="molecule type" value="Genomic_DNA"/>
</dbReference>
<evidence type="ECO:0000313" key="7">
    <source>
        <dbReference type="Proteomes" id="UP000283872"/>
    </source>
</evidence>